<dbReference type="Proteomes" id="UP000271889">
    <property type="component" value="Unassembled WGS sequence"/>
</dbReference>
<name>A0A3P6SCI9_CYLGO</name>
<gene>
    <name evidence="2" type="ORF">CGOC_LOCUS5918</name>
</gene>
<evidence type="ECO:0000313" key="2">
    <source>
        <dbReference type="EMBL" id="VDK64755.1"/>
    </source>
</evidence>
<evidence type="ECO:0000313" key="3">
    <source>
        <dbReference type="Proteomes" id="UP000271889"/>
    </source>
</evidence>
<organism evidence="2 3">
    <name type="scientific">Cylicostephanus goldi</name>
    <name type="common">Nematode worm</name>
    <dbReference type="NCBI Taxonomy" id="71465"/>
    <lineage>
        <taxon>Eukaryota</taxon>
        <taxon>Metazoa</taxon>
        <taxon>Ecdysozoa</taxon>
        <taxon>Nematoda</taxon>
        <taxon>Chromadorea</taxon>
        <taxon>Rhabditida</taxon>
        <taxon>Rhabditina</taxon>
        <taxon>Rhabditomorpha</taxon>
        <taxon>Strongyloidea</taxon>
        <taxon>Strongylidae</taxon>
        <taxon>Cylicostephanus</taxon>
    </lineage>
</organism>
<dbReference type="AlphaFoldDB" id="A0A3P6SCI9"/>
<dbReference type="EMBL" id="UYRV01018495">
    <property type="protein sequence ID" value="VDK64755.1"/>
    <property type="molecule type" value="Genomic_DNA"/>
</dbReference>
<keyword evidence="3" id="KW-1185">Reference proteome</keyword>
<evidence type="ECO:0000256" key="1">
    <source>
        <dbReference type="SAM" id="MobiDB-lite"/>
    </source>
</evidence>
<feature type="non-terminal residue" evidence="2">
    <location>
        <position position="1"/>
    </location>
</feature>
<reference evidence="2 3" key="1">
    <citation type="submission" date="2018-11" db="EMBL/GenBank/DDBJ databases">
        <authorList>
            <consortium name="Pathogen Informatics"/>
        </authorList>
    </citation>
    <scope>NUCLEOTIDE SEQUENCE [LARGE SCALE GENOMIC DNA]</scope>
</reference>
<feature type="compositionally biased region" description="Polar residues" evidence="1">
    <location>
        <begin position="1"/>
        <end position="13"/>
    </location>
</feature>
<proteinExistence type="predicted"/>
<accession>A0A3P6SCI9</accession>
<feature type="region of interest" description="Disordered" evidence="1">
    <location>
        <begin position="1"/>
        <end position="84"/>
    </location>
</feature>
<protein>
    <submittedName>
        <fullName evidence="2">Uncharacterized protein</fullName>
    </submittedName>
</protein>
<sequence>FTQQSPADSNCSPTLAPPLTSPIGNPAIGNRLNPLAPPGFGYPRGPLPYDLNPQYMGGARKTSGRKPKELDMGPVGFLDYNSVS</sequence>
<dbReference type="OrthoDB" id="2187714at2759"/>